<reference evidence="3" key="1">
    <citation type="journal article" date="2019" name="Int. J. Syst. Evol. Microbiol.">
        <title>The Global Catalogue of Microorganisms (GCM) 10K type strain sequencing project: providing services to taxonomists for standard genome sequencing and annotation.</title>
        <authorList>
            <consortium name="The Broad Institute Genomics Platform"/>
            <consortium name="The Broad Institute Genome Sequencing Center for Infectious Disease"/>
            <person name="Wu L."/>
            <person name="Ma J."/>
        </authorList>
    </citation>
    <scope>NUCLEOTIDE SEQUENCE [LARGE SCALE GENOMIC DNA]</scope>
    <source>
        <strain evidence="3">JCM 15443</strain>
    </source>
</reference>
<evidence type="ECO:0000259" key="1">
    <source>
        <dbReference type="Pfam" id="PF08241"/>
    </source>
</evidence>
<keyword evidence="2" id="KW-0489">Methyltransferase</keyword>
<name>A0ABQ2GUV5_9DEIO</name>
<dbReference type="RefSeq" id="WP_188904330.1">
    <property type="nucleotide sequence ID" value="NZ_BMOM01000017.1"/>
</dbReference>
<protein>
    <submittedName>
        <fullName evidence="2">Methyltransferase</fullName>
    </submittedName>
</protein>
<keyword evidence="2" id="KW-0808">Transferase</keyword>
<organism evidence="2 3">
    <name type="scientific">Deinococcus aerophilus</name>
    <dbReference type="NCBI Taxonomy" id="522488"/>
    <lineage>
        <taxon>Bacteria</taxon>
        <taxon>Thermotogati</taxon>
        <taxon>Deinococcota</taxon>
        <taxon>Deinococci</taxon>
        <taxon>Deinococcales</taxon>
        <taxon>Deinococcaceae</taxon>
        <taxon>Deinococcus</taxon>
    </lineage>
</organism>
<dbReference type="GO" id="GO:0032259">
    <property type="term" value="P:methylation"/>
    <property type="evidence" value="ECO:0007669"/>
    <property type="project" value="UniProtKB-KW"/>
</dbReference>
<dbReference type="EMBL" id="BMOM01000017">
    <property type="protein sequence ID" value="GGM12763.1"/>
    <property type="molecule type" value="Genomic_DNA"/>
</dbReference>
<accession>A0ABQ2GUV5</accession>
<dbReference type="PANTHER" id="PTHR42912">
    <property type="entry name" value="METHYLTRANSFERASE"/>
    <property type="match status" value="1"/>
</dbReference>
<proteinExistence type="predicted"/>
<keyword evidence="3" id="KW-1185">Reference proteome</keyword>
<evidence type="ECO:0000313" key="2">
    <source>
        <dbReference type="EMBL" id="GGM12763.1"/>
    </source>
</evidence>
<sequence length="267" mass="28940">MGEVPHDRWGDAEAYERYVGRWSRLVARDFLGWLQVPQGRAWVDIGCGTGALSSRVLAACAPALVVGIDRSGGFVGAARERIGDGRARFEIGDATALPLDPATFDAAVSGLVMNFVPDHVAMLREMVRVTKAGGTVAAYVWDYAEGMAMMRVFWDVAMAVRPQDAHLDESHRFPLCQPEALAGLWQAQGLKAVQVRAIDIPTVFRDFEDYWAPFLGGQGAAPTYLAGVEDPVREQIRAHLQARLAPDPAGPIALSARAWAVRGTVTV</sequence>
<gene>
    <name evidence="2" type="ORF">GCM10010841_21640</name>
</gene>
<dbReference type="InterPro" id="IPR050508">
    <property type="entry name" value="Methyltransf_Superfamily"/>
</dbReference>
<dbReference type="CDD" id="cd02440">
    <property type="entry name" value="AdoMet_MTases"/>
    <property type="match status" value="1"/>
</dbReference>
<comment type="caution">
    <text evidence="2">The sequence shown here is derived from an EMBL/GenBank/DDBJ whole genome shotgun (WGS) entry which is preliminary data.</text>
</comment>
<dbReference type="GO" id="GO:0008168">
    <property type="term" value="F:methyltransferase activity"/>
    <property type="evidence" value="ECO:0007669"/>
    <property type="project" value="UniProtKB-KW"/>
</dbReference>
<dbReference type="Pfam" id="PF08241">
    <property type="entry name" value="Methyltransf_11"/>
    <property type="match status" value="1"/>
</dbReference>
<dbReference type="SUPFAM" id="SSF53335">
    <property type="entry name" value="S-adenosyl-L-methionine-dependent methyltransferases"/>
    <property type="match status" value="1"/>
</dbReference>
<feature type="domain" description="Methyltransferase type 11" evidence="1">
    <location>
        <begin position="43"/>
        <end position="137"/>
    </location>
</feature>
<dbReference type="Proteomes" id="UP000661918">
    <property type="component" value="Unassembled WGS sequence"/>
</dbReference>
<dbReference type="InterPro" id="IPR013216">
    <property type="entry name" value="Methyltransf_11"/>
</dbReference>
<dbReference type="InterPro" id="IPR029063">
    <property type="entry name" value="SAM-dependent_MTases_sf"/>
</dbReference>
<evidence type="ECO:0000313" key="3">
    <source>
        <dbReference type="Proteomes" id="UP000661918"/>
    </source>
</evidence>
<dbReference type="Gene3D" id="3.40.50.150">
    <property type="entry name" value="Vaccinia Virus protein VP39"/>
    <property type="match status" value="1"/>
</dbReference>